<comment type="caution">
    <text evidence="2">The sequence shown here is derived from an EMBL/GenBank/DDBJ whole genome shotgun (WGS) entry which is preliminary data.</text>
</comment>
<dbReference type="EMBL" id="JACHBT010000010">
    <property type="protein sequence ID" value="MBB6505165.1"/>
    <property type="molecule type" value="Genomic_DNA"/>
</dbReference>
<protein>
    <submittedName>
        <fullName evidence="2">Uncharacterized protein</fullName>
    </submittedName>
</protein>
<keyword evidence="1" id="KW-1133">Transmembrane helix</keyword>
<reference evidence="2 3" key="1">
    <citation type="submission" date="2020-08" db="EMBL/GenBank/DDBJ databases">
        <title>The Agave Microbiome: Exploring the role of microbial communities in plant adaptations to desert environments.</title>
        <authorList>
            <person name="Partida-Martinez L.P."/>
        </authorList>
    </citation>
    <scope>NUCLEOTIDE SEQUENCE [LARGE SCALE GENOMIC DNA]</scope>
    <source>
        <strain evidence="2 3">AS3.13</strain>
    </source>
</reference>
<evidence type="ECO:0000256" key="1">
    <source>
        <dbReference type="SAM" id="Phobius"/>
    </source>
</evidence>
<proteinExistence type="predicted"/>
<dbReference type="RefSeq" id="WP_184036860.1">
    <property type="nucleotide sequence ID" value="NZ_BAABAR010000020.1"/>
</dbReference>
<dbReference type="Proteomes" id="UP000522313">
    <property type="component" value="Unassembled WGS sequence"/>
</dbReference>
<feature type="transmembrane region" description="Helical" evidence="1">
    <location>
        <begin position="41"/>
        <end position="59"/>
    </location>
</feature>
<name>A0A7X0JCL5_9SPHN</name>
<accession>A0A7X0JCL5</accession>
<sequence length="60" mass="6474">MRFDRTERIAASGVPLVFDRFGLIGPFVAEVVDPLSTARGLLTGLMLAALLWTMIAALVI</sequence>
<organism evidence="2 3">
    <name type="scientific">Sphingomonas endophytica</name>
    <dbReference type="NCBI Taxonomy" id="869719"/>
    <lineage>
        <taxon>Bacteria</taxon>
        <taxon>Pseudomonadati</taxon>
        <taxon>Pseudomonadota</taxon>
        <taxon>Alphaproteobacteria</taxon>
        <taxon>Sphingomonadales</taxon>
        <taxon>Sphingomonadaceae</taxon>
        <taxon>Sphingomonas</taxon>
    </lineage>
</organism>
<evidence type="ECO:0000313" key="3">
    <source>
        <dbReference type="Proteomes" id="UP000522313"/>
    </source>
</evidence>
<keyword evidence="1" id="KW-0472">Membrane</keyword>
<evidence type="ECO:0000313" key="2">
    <source>
        <dbReference type="EMBL" id="MBB6505165.1"/>
    </source>
</evidence>
<gene>
    <name evidence="2" type="ORF">F4693_002152</name>
</gene>
<reference evidence="2 3" key="2">
    <citation type="submission" date="2020-08" db="EMBL/GenBank/DDBJ databases">
        <authorList>
            <person name="Partida-Martinez L."/>
            <person name="Huntemann M."/>
            <person name="Clum A."/>
            <person name="Wang J."/>
            <person name="Palaniappan K."/>
            <person name="Ritter S."/>
            <person name="Chen I.-M."/>
            <person name="Stamatis D."/>
            <person name="Reddy T."/>
            <person name="O'Malley R."/>
            <person name="Daum C."/>
            <person name="Shapiro N."/>
            <person name="Ivanova N."/>
            <person name="Kyrpides N."/>
            <person name="Woyke T."/>
        </authorList>
    </citation>
    <scope>NUCLEOTIDE SEQUENCE [LARGE SCALE GENOMIC DNA]</scope>
    <source>
        <strain evidence="2 3">AS3.13</strain>
    </source>
</reference>
<keyword evidence="1" id="KW-0812">Transmembrane</keyword>
<dbReference type="AlphaFoldDB" id="A0A7X0JCL5"/>